<gene>
    <name evidence="1" type="ORF">SAMN02927937_00978</name>
</gene>
<organism evidence="1 2">
    <name type="scientific">Paenimyroides marinum</name>
    <dbReference type="NCBI Taxonomy" id="1159016"/>
    <lineage>
        <taxon>Bacteria</taxon>
        <taxon>Pseudomonadati</taxon>
        <taxon>Bacteroidota</taxon>
        <taxon>Flavobacteriia</taxon>
        <taxon>Flavobacteriales</taxon>
        <taxon>Flavobacteriaceae</taxon>
        <taxon>Paenimyroides</taxon>
    </lineage>
</organism>
<protein>
    <submittedName>
        <fullName evidence="1">Uncharacterized protein</fullName>
    </submittedName>
</protein>
<name>A0A1H6KGE9_9FLAO</name>
<sequence length="185" mass="22191">MQTCEVYKLTKMYNKKVILLLFLGVLFYSCNKQFTYIEKPSSKDYGKLFNDFNDQSYVSVEQLKGQFYNYVPCDFIYHKSVMFQENKVTISLGETETYEITKISFNKNIMEHLLTDGYNNGTLLKKKIDDKFLFRFQMNNIDYLFLTISIKDLNKYPLIIHNCKNEKQPEREFEVLDLEEMWNNN</sequence>
<dbReference type="Proteomes" id="UP000199634">
    <property type="component" value="Unassembled WGS sequence"/>
</dbReference>
<dbReference type="AlphaFoldDB" id="A0A1H6KGE9"/>
<accession>A0A1H6KGE9</accession>
<evidence type="ECO:0000313" key="2">
    <source>
        <dbReference type="Proteomes" id="UP000199634"/>
    </source>
</evidence>
<keyword evidence="2" id="KW-1185">Reference proteome</keyword>
<evidence type="ECO:0000313" key="1">
    <source>
        <dbReference type="EMBL" id="SEH70578.1"/>
    </source>
</evidence>
<dbReference type="EMBL" id="FNXE01000009">
    <property type="protein sequence ID" value="SEH70578.1"/>
    <property type="molecule type" value="Genomic_DNA"/>
</dbReference>
<reference evidence="1 2" key="1">
    <citation type="submission" date="2016-10" db="EMBL/GenBank/DDBJ databases">
        <authorList>
            <person name="de Groot N.N."/>
        </authorList>
    </citation>
    <scope>NUCLEOTIDE SEQUENCE [LARGE SCALE GENOMIC DNA]</scope>
    <source>
        <strain evidence="1 2">CGMCC 1.10825</strain>
    </source>
</reference>
<dbReference type="STRING" id="1159016.SAMN02927937_00978"/>
<proteinExistence type="predicted"/>